<feature type="DNA-binding region" description="H-T-H motif" evidence="2">
    <location>
        <begin position="31"/>
        <end position="51"/>
    </location>
</feature>
<dbReference type="GO" id="GO:0005634">
    <property type="term" value="C:nucleus"/>
    <property type="evidence" value="ECO:0007669"/>
    <property type="project" value="UniProtKB-SubCell"/>
</dbReference>
<evidence type="ECO:0000313" key="4">
    <source>
        <dbReference type="EMBL" id="KAK9870489.1"/>
    </source>
</evidence>
<name>A0AAW1TQ43_9CUCU</name>
<gene>
    <name evidence="4" type="ORF">WA026_008047</name>
</gene>
<sequence>MASTSVKRKHKTLSLSEKWEIIKRIDRGETPSAISKEYDIGRPTVYDIVKNREKIEKFIKSVDDEPRNRKTLKTSELPELEDALHLVQTAAKPECTYFRRHFETKSPVFLPRNNKEN</sequence>
<dbReference type="Proteomes" id="UP001431783">
    <property type="component" value="Unassembled WGS sequence"/>
</dbReference>
<dbReference type="PROSITE" id="PS50960">
    <property type="entry name" value="HTH_PSQ"/>
    <property type="match status" value="1"/>
</dbReference>
<keyword evidence="5" id="KW-1185">Reference proteome</keyword>
<dbReference type="GO" id="GO:0003677">
    <property type="term" value="F:DNA binding"/>
    <property type="evidence" value="ECO:0007669"/>
    <property type="project" value="UniProtKB-UniRule"/>
</dbReference>
<dbReference type="InterPro" id="IPR007889">
    <property type="entry name" value="HTH_Psq"/>
</dbReference>
<evidence type="ECO:0000256" key="1">
    <source>
        <dbReference type="ARBA" id="ARBA00004123"/>
    </source>
</evidence>
<keyword evidence="2" id="KW-0238">DNA-binding</keyword>
<dbReference type="EMBL" id="JARQZJ010000003">
    <property type="protein sequence ID" value="KAK9870489.1"/>
    <property type="molecule type" value="Genomic_DNA"/>
</dbReference>
<keyword evidence="2" id="KW-0539">Nucleus</keyword>
<accession>A0AAW1TQ43</accession>
<feature type="domain" description="HTH psq-type" evidence="3">
    <location>
        <begin position="4"/>
        <end position="55"/>
    </location>
</feature>
<proteinExistence type="predicted"/>
<evidence type="ECO:0000259" key="3">
    <source>
        <dbReference type="PROSITE" id="PS50960"/>
    </source>
</evidence>
<organism evidence="4 5">
    <name type="scientific">Henosepilachna vigintioctopunctata</name>
    <dbReference type="NCBI Taxonomy" id="420089"/>
    <lineage>
        <taxon>Eukaryota</taxon>
        <taxon>Metazoa</taxon>
        <taxon>Ecdysozoa</taxon>
        <taxon>Arthropoda</taxon>
        <taxon>Hexapoda</taxon>
        <taxon>Insecta</taxon>
        <taxon>Pterygota</taxon>
        <taxon>Neoptera</taxon>
        <taxon>Endopterygota</taxon>
        <taxon>Coleoptera</taxon>
        <taxon>Polyphaga</taxon>
        <taxon>Cucujiformia</taxon>
        <taxon>Coccinelloidea</taxon>
        <taxon>Coccinellidae</taxon>
        <taxon>Epilachninae</taxon>
        <taxon>Epilachnini</taxon>
        <taxon>Henosepilachna</taxon>
    </lineage>
</organism>
<comment type="caution">
    <text evidence="4">The sequence shown here is derived from an EMBL/GenBank/DDBJ whole genome shotgun (WGS) entry which is preliminary data.</text>
</comment>
<evidence type="ECO:0000313" key="5">
    <source>
        <dbReference type="Proteomes" id="UP001431783"/>
    </source>
</evidence>
<protein>
    <recommendedName>
        <fullName evidence="3">HTH psq-type domain-containing protein</fullName>
    </recommendedName>
</protein>
<evidence type="ECO:0000256" key="2">
    <source>
        <dbReference type="PROSITE-ProRule" id="PRU00320"/>
    </source>
</evidence>
<comment type="subcellular location">
    <subcellularLocation>
        <location evidence="1 2">Nucleus</location>
    </subcellularLocation>
</comment>
<dbReference type="SUPFAM" id="SSF46689">
    <property type="entry name" value="Homeodomain-like"/>
    <property type="match status" value="1"/>
</dbReference>
<dbReference type="Pfam" id="PF04218">
    <property type="entry name" value="CENP-B_N"/>
    <property type="match status" value="1"/>
</dbReference>
<dbReference type="Gene3D" id="1.10.10.60">
    <property type="entry name" value="Homeodomain-like"/>
    <property type="match status" value="1"/>
</dbReference>
<dbReference type="InterPro" id="IPR009057">
    <property type="entry name" value="Homeodomain-like_sf"/>
</dbReference>
<dbReference type="AlphaFoldDB" id="A0AAW1TQ43"/>
<reference evidence="4 5" key="1">
    <citation type="submission" date="2023-03" db="EMBL/GenBank/DDBJ databases">
        <title>Genome insight into feeding habits of ladybird beetles.</title>
        <authorList>
            <person name="Li H.-S."/>
            <person name="Huang Y.-H."/>
            <person name="Pang H."/>
        </authorList>
    </citation>
    <scope>NUCLEOTIDE SEQUENCE [LARGE SCALE GENOMIC DNA]</scope>
    <source>
        <strain evidence="4">SYSU_2023b</strain>
        <tissue evidence="4">Whole body</tissue>
    </source>
</reference>